<gene>
    <name evidence="1" type="ORF">CDAR_561941</name>
</gene>
<evidence type="ECO:0000313" key="2">
    <source>
        <dbReference type="Proteomes" id="UP001054837"/>
    </source>
</evidence>
<reference evidence="1 2" key="1">
    <citation type="submission" date="2021-06" db="EMBL/GenBank/DDBJ databases">
        <title>Caerostris darwini draft genome.</title>
        <authorList>
            <person name="Kono N."/>
            <person name="Arakawa K."/>
        </authorList>
    </citation>
    <scope>NUCLEOTIDE SEQUENCE [LARGE SCALE GENOMIC DNA]</scope>
</reference>
<sequence>MSSQKRPRRDIINEQMEGFSYSECSVLYHKRIHATPTIYFISSLTDFTGRVLQRFKQESGIVSELVFWDGLRPRECVEQLVPEVLLAPSEVGGVFEIEPDLLGQLIIRGQVSQLDDDDAGNVVFQGLDVGQLELQKAPLAFTKIPEKKEQRLSVSEEQDSFHRNPVTGERIKENYFRPLPLFFIFYTYCNGLLL</sequence>
<dbReference type="AlphaFoldDB" id="A0AAV4Q851"/>
<dbReference type="EMBL" id="BPLQ01003944">
    <property type="protein sequence ID" value="GIY04566.1"/>
    <property type="molecule type" value="Genomic_DNA"/>
</dbReference>
<keyword evidence="2" id="KW-1185">Reference proteome</keyword>
<accession>A0AAV4Q851</accession>
<protein>
    <submittedName>
        <fullName evidence="1">Uncharacterized protein</fullName>
    </submittedName>
</protein>
<organism evidence="1 2">
    <name type="scientific">Caerostris darwini</name>
    <dbReference type="NCBI Taxonomy" id="1538125"/>
    <lineage>
        <taxon>Eukaryota</taxon>
        <taxon>Metazoa</taxon>
        <taxon>Ecdysozoa</taxon>
        <taxon>Arthropoda</taxon>
        <taxon>Chelicerata</taxon>
        <taxon>Arachnida</taxon>
        <taxon>Araneae</taxon>
        <taxon>Araneomorphae</taxon>
        <taxon>Entelegynae</taxon>
        <taxon>Araneoidea</taxon>
        <taxon>Araneidae</taxon>
        <taxon>Caerostris</taxon>
    </lineage>
</organism>
<name>A0AAV4Q851_9ARAC</name>
<dbReference type="Proteomes" id="UP001054837">
    <property type="component" value="Unassembled WGS sequence"/>
</dbReference>
<evidence type="ECO:0000313" key="1">
    <source>
        <dbReference type="EMBL" id="GIY04566.1"/>
    </source>
</evidence>
<proteinExistence type="predicted"/>
<comment type="caution">
    <text evidence="1">The sequence shown here is derived from an EMBL/GenBank/DDBJ whole genome shotgun (WGS) entry which is preliminary data.</text>
</comment>